<evidence type="ECO:0000313" key="2">
    <source>
        <dbReference type="EMBL" id="EJQ90043.1"/>
    </source>
</evidence>
<dbReference type="RefSeq" id="WP_002162404.1">
    <property type="nucleotide sequence ID" value="NZ_JH792117.1"/>
</dbReference>
<evidence type="ECO:0000256" key="1">
    <source>
        <dbReference type="SAM" id="MobiDB-lite"/>
    </source>
</evidence>
<dbReference type="Proteomes" id="UP000006997">
    <property type="component" value="Unassembled WGS sequence"/>
</dbReference>
<gene>
    <name evidence="2" type="ORF">II3_05728</name>
</gene>
<feature type="compositionally biased region" description="Basic and acidic residues" evidence="1">
    <location>
        <begin position="39"/>
        <end position="55"/>
    </location>
</feature>
<feature type="region of interest" description="Disordered" evidence="1">
    <location>
        <begin position="36"/>
        <end position="55"/>
    </location>
</feature>
<dbReference type="AlphaFoldDB" id="J8B804"/>
<proteinExistence type="predicted"/>
<name>J8B804_BACCE</name>
<sequence length="55" mass="6521">MKKETAVQVKSELAVVESEIRKMEYHLIGLNSEKRKTKQSLEELKNRKQELKSYL</sequence>
<evidence type="ECO:0000313" key="3">
    <source>
        <dbReference type="Proteomes" id="UP000006997"/>
    </source>
</evidence>
<reference evidence="2 3" key="1">
    <citation type="submission" date="2012-04" db="EMBL/GenBank/DDBJ databases">
        <title>The Genome Sequence of Bacillus cereus MC67.</title>
        <authorList>
            <consortium name="The Broad Institute Genome Sequencing Platform"/>
            <consortium name="The Broad Institute Genome Sequencing Center for Infectious Disease"/>
            <person name="Feldgarden M."/>
            <person name="Van der Auwera G.A."/>
            <person name="Mahillon J."/>
            <person name="Duprez V."/>
            <person name="Timmery S."/>
            <person name="Mattelet C."/>
            <person name="Dierick K."/>
            <person name="Sun M."/>
            <person name="Yu Z."/>
            <person name="Zhu L."/>
            <person name="Hu X."/>
            <person name="Shank E.B."/>
            <person name="Swiecicka I."/>
            <person name="Hansen B.M."/>
            <person name="Andrup L."/>
            <person name="Young S.K."/>
            <person name="Zeng Q."/>
            <person name="Gargeya S."/>
            <person name="Fitzgerald M."/>
            <person name="Haas B."/>
            <person name="Abouelleil A."/>
            <person name="Alvarado L."/>
            <person name="Arachchi H.M."/>
            <person name="Berlin A."/>
            <person name="Chapman S.B."/>
            <person name="Goldberg J."/>
            <person name="Griggs A."/>
            <person name="Gujja S."/>
            <person name="Hansen M."/>
            <person name="Howarth C."/>
            <person name="Imamovic A."/>
            <person name="Larimer J."/>
            <person name="McCowen C."/>
            <person name="Montmayeur A."/>
            <person name="Murphy C."/>
            <person name="Neiman D."/>
            <person name="Pearson M."/>
            <person name="Priest M."/>
            <person name="Roberts A."/>
            <person name="Saif S."/>
            <person name="Shea T."/>
            <person name="Sisk P."/>
            <person name="Sykes S."/>
            <person name="Wortman J."/>
            <person name="Nusbaum C."/>
            <person name="Birren B."/>
        </authorList>
    </citation>
    <scope>NUCLEOTIDE SEQUENCE [LARGE SCALE GENOMIC DNA]</scope>
    <source>
        <strain evidence="2 3">MC67</strain>
    </source>
</reference>
<organism evidence="2 3">
    <name type="scientific">Bacillus cereus MC67</name>
    <dbReference type="NCBI Taxonomy" id="1053219"/>
    <lineage>
        <taxon>Bacteria</taxon>
        <taxon>Bacillati</taxon>
        <taxon>Bacillota</taxon>
        <taxon>Bacilli</taxon>
        <taxon>Bacillales</taxon>
        <taxon>Bacillaceae</taxon>
        <taxon>Bacillus</taxon>
        <taxon>Bacillus cereus group</taxon>
    </lineage>
</organism>
<protein>
    <submittedName>
        <fullName evidence="2">Uncharacterized protein</fullName>
    </submittedName>
</protein>
<accession>J8B804</accession>
<comment type="caution">
    <text evidence="2">The sequence shown here is derived from an EMBL/GenBank/DDBJ whole genome shotgun (WGS) entry which is preliminary data.</text>
</comment>
<dbReference type="EMBL" id="AHEN01000068">
    <property type="protein sequence ID" value="EJQ90043.1"/>
    <property type="molecule type" value="Genomic_DNA"/>
</dbReference>
<dbReference type="PATRIC" id="fig|1053219.3.peg.5858"/>
<dbReference type="HOGENOM" id="CLU_208889_0_0_9"/>